<dbReference type="AlphaFoldDB" id="A0A328ANL1"/>
<reference evidence="5" key="1">
    <citation type="submission" date="2018-05" db="EMBL/GenBank/DDBJ databases">
        <authorList>
            <person name="Li X."/>
        </authorList>
    </citation>
    <scope>NUCLEOTIDE SEQUENCE [LARGE SCALE GENOMIC DNA]</scope>
    <source>
        <strain evidence="5">LX32</strain>
    </source>
</reference>
<dbReference type="InterPro" id="IPR001633">
    <property type="entry name" value="EAL_dom"/>
</dbReference>
<evidence type="ECO:0000259" key="1">
    <source>
        <dbReference type="PROSITE" id="PS50113"/>
    </source>
</evidence>
<dbReference type="Pfam" id="PF00563">
    <property type="entry name" value="EAL"/>
    <property type="match status" value="1"/>
</dbReference>
<dbReference type="Pfam" id="PF08448">
    <property type="entry name" value="PAS_4"/>
    <property type="match status" value="1"/>
</dbReference>
<evidence type="ECO:0000313" key="5">
    <source>
        <dbReference type="Proteomes" id="UP000249254"/>
    </source>
</evidence>
<dbReference type="PANTHER" id="PTHR44757">
    <property type="entry name" value="DIGUANYLATE CYCLASE DGCP"/>
    <property type="match status" value="1"/>
</dbReference>
<dbReference type="SMART" id="SM00091">
    <property type="entry name" value="PAS"/>
    <property type="match status" value="1"/>
</dbReference>
<evidence type="ECO:0000259" key="3">
    <source>
        <dbReference type="PROSITE" id="PS50887"/>
    </source>
</evidence>
<dbReference type="PROSITE" id="PS50887">
    <property type="entry name" value="GGDEF"/>
    <property type="match status" value="1"/>
</dbReference>
<feature type="domain" description="GGDEF" evidence="3">
    <location>
        <begin position="357"/>
        <end position="490"/>
    </location>
</feature>
<dbReference type="Proteomes" id="UP000249254">
    <property type="component" value="Unassembled WGS sequence"/>
</dbReference>
<proteinExistence type="predicted"/>
<dbReference type="PROSITE" id="PS50883">
    <property type="entry name" value="EAL"/>
    <property type="match status" value="1"/>
</dbReference>
<evidence type="ECO:0000259" key="2">
    <source>
        <dbReference type="PROSITE" id="PS50883"/>
    </source>
</evidence>
<accession>A0A328ANL1</accession>
<dbReference type="PANTHER" id="PTHR44757:SF2">
    <property type="entry name" value="BIOFILM ARCHITECTURE MAINTENANCE PROTEIN MBAA"/>
    <property type="match status" value="1"/>
</dbReference>
<dbReference type="InterPro" id="IPR000014">
    <property type="entry name" value="PAS"/>
</dbReference>
<dbReference type="Gene3D" id="3.30.450.40">
    <property type="match status" value="1"/>
</dbReference>
<dbReference type="CDD" id="cd01949">
    <property type="entry name" value="GGDEF"/>
    <property type="match status" value="1"/>
</dbReference>
<dbReference type="SMART" id="SM00065">
    <property type="entry name" value="GAF"/>
    <property type="match status" value="1"/>
</dbReference>
<dbReference type="Pfam" id="PF01590">
    <property type="entry name" value="GAF"/>
    <property type="match status" value="1"/>
</dbReference>
<dbReference type="InterPro" id="IPR000160">
    <property type="entry name" value="GGDEF_dom"/>
</dbReference>
<dbReference type="NCBIfam" id="TIGR00229">
    <property type="entry name" value="sensory_box"/>
    <property type="match status" value="1"/>
</dbReference>
<dbReference type="EMBL" id="QFYQ01000001">
    <property type="protein sequence ID" value="RAK55935.1"/>
    <property type="molecule type" value="Genomic_DNA"/>
</dbReference>
<dbReference type="CDD" id="cd00130">
    <property type="entry name" value="PAS"/>
    <property type="match status" value="1"/>
</dbReference>
<organism evidence="4 5">
    <name type="scientific">Phenylobacterium soli</name>
    <dbReference type="NCBI Taxonomy" id="2170551"/>
    <lineage>
        <taxon>Bacteria</taxon>
        <taxon>Pseudomonadati</taxon>
        <taxon>Pseudomonadota</taxon>
        <taxon>Alphaproteobacteria</taxon>
        <taxon>Caulobacterales</taxon>
        <taxon>Caulobacteraceae</taxon>
        <taxon>Phenylobacterium</taxon>
    </lineage>
</organism>
<dbReference type="SUPFAM" id="SSF55073">
    <property type="entry name" value="Nucleotide cyclase"/>
    <property type="match status" value="1"/>
</dbReference>
<dbReference type="InterPro" id="IPR003018">
    <property type="entry name" value="GAF"/>
</dbReference>
<dbReference type="InterPro" id="IPR035919">
    <property type="entry name" value="EAL_sf"/>
</dbReference>
<dbReference type="SUPFAM" id="SSF55785">
    <property type="entry name" value="PYP-like sensor domain (PAS domain)"/>
    <property type="match status" value="1"/>
</dbReference>
<comment type="caution">
    <text evidence="4">The sequence shown here is derived from an EMBL/GenBank/DDBJ whole genome shotgun (WGS) entry which is preliminary data.</text>
</comment>
<dbReference type="InterPro" id="IPR035965">
    <property type="entry name" value="PAS-like_dom_sf"/>
</dbReference>
<dbReference type="InterPro" id="IPR029787">
    <property type="entry name" value="Nucleotide_cyclase"/>
</dbReference>
<dbReference type="NCBIfam" id="TIGR00254">
    <property type="entry name" value="GGDEF"/>
    <property type="match status" value="1"/>
</dbReference>
<dbReference type="CDD" id="cd01948">
    <property type="entry name" value="EAL"/>
    <property type="match status" value="1"/>
</dbReference>
<feature type="domain" description="EAL" evidence="2">
    <location>
        <begin position="499"/>
        <end position="754"/>
    </location>
</feature>
<dbReference type="FunFam" id="3.20.20.450:FF:000001">
    <property type="entry name" value="Cyclic di-GMP phosphodiesterase yahA"/>
    <property type="match status" value="1"/>
</dbReference>
<evidence type="ECO:0008006" key="6">
    <source>
        <dbReference type="Google" id="ProtNLM"/>
    </source>
</evidence>
<dbReference type="Gene3D" id="3.20.20.450">
    <property type="entry name" value="EAL domain"/>
    <property type="match status" value="1"/>
</dbReference>
<dbReference type="InterPro" id="IPR013656">
    <property type="entry name" value="PAS_4"/>
</dbReference>
<dbReference type="Gene3D" id="3.30.70.270">
    <property type="match status" value="1"/>
</dbReference>
<dbReference type="SMART" id="SM00052">
    <property type="entry name" value="EAL"/>
    <property type="match status" value="1"/>
</dbReference>
<keyword evidence="5" id="KW-1185">Reference proteome</keyword>
<sequence>MGPKPPDVGGEVLRRDVGLGEEPYRDLLMATADYLWQVDADGVLRELVARDSLPLQYEPGELIGRPVLDLTPEGARAALGRRLSSQLAARAAVDRLDILVLRKDGVETTLEVSARPIFDAGGVFRGYLGAAREVGDIRASRRELEYRDRLRVAVARAASELVGAASVQVGAPRALGILGEAMKLDRLLVFENRAEQPGPVALLFNWSASEVPAKDAPLGEPLQDDGGEWTQAMRAGRAYVAQAGEVDGLIGQLLDFAGAKTILFAPISVAGDWWGTLTADDCKSAREWTAAEKEVLTMFAEIVGASILRERHQLERARAEQALNLSSHHDTLTGLVSRKLFSERLDRAIGAVASGGPRFAVLYVDLDHFKDVNDTLGHPVGDVLLQAVAERLRSVTREGDVVARFGGDEFAVLQFGVARPEDAAGMAREIIEVLKEPFRIAEHNLHMGASIGIALQEAGAARAETMLSHAELALYRAKAEGRRTYRFFTAAMDTEARRRVVLADELRRGLAGGEFFLVYQPQVDMRQGRIIGVEALVRWRHPTRGVVSPAEFIPAAESNGLIVQLGEWVLRAAAYQTRAWMDRGLAPPSVSVNVSPIQFRHPEQLEDFIGALVRETGLPRGVLQLELTESALMEASMAQADVLDRLHRQGLKISLDDFGTGYSSLDYLHRYRVDEIKIAQEFVQRMVDNRGDGAIVRAAISLAQALELRVLAEGVERADQAKMLADWGCHEVQGFYFARPLPADEVEKLLAQRTVKPASAPVA</sequence>
<gene>
    <name evidence="4" type="ORF">DJ017_16175</name>
</gene>
<dbReference type="InterPro" id="IPR052155">
    <property type="entry name" value="Biofilm_reg_signaling"/>
</dbReference>
<protein>
    <recommendedName>
        <fullName evidence="6">Bifunctional diguanylate cyclase/phosphodiesterase</fullName>
    </recommendedName>
</protein>
<dbReference type="SMART" id="SM00267">
    <property type="entry name" value="GGDEF"/>
    <property type="match status" value="1"/>
</dbReference>
<dbReference type="Gene3D" id="3.30.450.20">
    <property type="entry name" value="PAS domain"/>
    <property type="match status" value="1"/>
</dbReference>
<dbReference type="SUPFAM" id="SSF141868">
    <property type="entry name" value="EAL domain-like"/>
    <property type="match status" value="1"/>
</dbReference>
<feature type="domain" description="PAC" evidence="1">
    <location>
        <begin position="94"/>
        <end position="146"/>
    </location>
</feature>
<dbReference type="PROSITE" id="PS50113">
    <property type="entry name" value="PAC"/>
    <property type="match status" value="1"/>
</dbReference>
<dbReference type="InterPro" id="IPR000700">
    <property type="entry name" value="PAS-assoc_C"/>
</dbReference>
<dbReference type="InterPro" id="IPR043128">
    <property type="entry name" value="Rev_trsase/Diguanyl_cyclase"/>
</dbReference>
<dbReference type="Pfam" id="PF00990">
    <property type="entry name" value="GGDEF"/>
    <property type="match status" value="1"/>
</dbReference>
<name>A0A328ANL1_9CAUL</name>
<dbReference type="SUPFAM" id="SSF55781">
    <property type="entry name" value="GAF domain-like"/>
    <property type="match status" value="1"/>
</dbReference>
<dbReference type="InterPro" id="IPR029016">
    <property type="entry name" value="GAF-like_dom_sf"/>
</dbReference>
<evidence type="ECO:0000313" key="4">
    <source>
        <dbReference type="EMBL" id="RAK55935.1"/>
    </source>
</evidence>